<dbReference type="SUPFAM" id="SSF51197">
    <property type="entry name" value="Clavaminate synthase-like"/>
    <property type="match status" value="1"/>
</dbReference>
<name>A0AA39WT56_9PEZI</name>
<evidence type="ECO:0000313" key="2">
    <source>
        <dbReference type="Proteomes" id="UP001175000"/>
    </source>
</evidence>
<evidence type="ECO:0000313" key="1">
    <source>
        <dbReference type="EMBL" id="KAK0620997.1"/>
    </source>
</evidence>
<dbReference type="Proteomes" id="UP001175000">
    <property type="component" value="Unassembled WGS sequence"/>
</dbReference>
<protein>
    <submittedName>
        <fullName evidence="1">Uncharacterized protein</fullName>
    </submittedName>
</protein>
<dbReference type="Gene3D" id="2.60.120.620">
    <property type="entry name" value="q2cbj1_9rhob like domain"/>
    <property type="match status" value="1"/>
</dbReference>
<reference evidence="1" key="1">
    <citation type="submission" date="2023-06" db="EMBL/GenBank/DDBJ databases">
        <title>Genome-scale phylogeny and comparative genomics of the fungal order Sordariales.</title>
        <authorList>
            <consortium name="Lawrence Berkeley National Laboratory"/>
            <person name="Hensen N."/>
            <person name="Bonometti L."/>
            <person name="Westerberg I."/>
            <person name="Brannstrom I.O."/>
            <person name="Guillou S."/>
            <person name="Cros-Aarteil S."/>
            <person name="Calhoun S."/>
            <person name="Haridas S."/>
            <person name="Kuo A."/>
            <person name="Mondo S."/>
            <person name="Pangilinan J."/>
            <person name="Riley R."/>
            <person name="Labutti K."/>
            <person name="Andreopoulos B."/>
            <person name="Lipzen A."/>
            <person name="Chen C."/>
            <person name="Yanf M."/>
            <person name="Daum C."/>
            <person name="Ng V."/>
            <person name="Clum A."/>
            <person name="Steindorff A."/>
            <person name="Ohm R."/>
            <person name="Martin F."/>
            <person name="Silar P."/>
            <person name="Natvig D."/>
            <person name="Lalanne C."/>
            <person name="Gautier V."/>
            <person name="Ament-Velasquez S.L."/>
            <person name="Kruys A."/>
            <person name="Hutchinson M.I."/>
            <person name="Powell A.J."/>
            <person name="Barry K."/>
            <person name="Miller A.N."/>
            <person name="Grigoriev I.V."/>
            <person name="Debuchy R."/>
            <person name="Gladieux P."/>
            <person name="Thoren M.H."/>
            <person name="Johannesson H."/>
        </authorList>
    </citation>
    <scope>NUCLEOTIDE SEQUENCE</scope>
    <source>
        <strain evidence="1">CBS 606.72</strain>
    </source>
</reference>
<comment type="caution">
    <text evidence="1">The sequence shown here is derived from an EMBL/GenBank/DDBJ whole genome shotgun (WGS) entry which is preliminary data.</text>
</comment>
<organism evidence="1 2">
    <name type="scientific">Immersiella caudata</name>
    <dbReference type="NCBI Taxonomy" id="314043"/>
    <lineage>
        <taxon>Eukaryota</taxon>
        <taxon>Fungi</taxon>
        <taxon>Dikarya</taxon>
        <taxon>Ascomycota</taxon>
        <taxon>Pezizomycotina</taxon>
        <taxon>Sordariomycetes</taxon>
        <taxon>Sordariomycetidae</taxon>
        <taxon>Sordariales</taxon>
        <taxon>Lasiosphaeriaceae</taxon>
        <taxon>Immersiella</taxon>
    </lineage>
</organism>
<accession>A0AA39WT56</accession>
<gene>
    <name evidence="1" type="ORF">B0T14DRAFT_538189</name>
</gene>
<sequence length="625" mass="69959">MKRKLPVWIIPWVDPDDLVPISLSVTASAEEQEALVDSLISKPSAPCISVEANEFRAGPAANSVHSFRKDLLRELRKEWVNTTEAEARFIRLAELLQRDGCAVFAGLVNGTAFQRLIDDFSDIMAHEGSHAFLHSFSHLVEHPRFFQSPTYGDAMIHPLVIALMAYAMGGPVRMTDARGKDTQPISVNAQDNMLHVDNTPFRDEYKILVGWEKDKVKGPASQNFTFLPGTHKGTRAVRVDMATQQPWSTENDSLFITNLTIDSVFAFQQNVTGRPPTVVEVEYPDQPVTIVFNAGSLVHHRYRNKDGNTRSCVISAFHLASDHPGALIDPAIYGIQEPTSVADLLLGYQDGSQVGQFCRIIGSRARKIESKMAELLDENHEASLVDTAQLTLSGEKLQRWREIIVNAPFSTQLKLEAGHYLSFAGGSISRRLLVEKLAGAMAYDKHGLLDLIIYHDGHEEIRKPARKSIWTMPKQRIAEIIDSRWLTAVEGYRFTMADVRPPAVLQQSAYEVARLLREAFSDTVNFAVESIDRHQQQLSSAHQLIVDLGESLTRCEKVETYITTNLFLFFITDQILPFMDRELAQRVDSNASAFLRAYIACVLVVEQTYANGVAVEPGEVCLRRL</sequence>
<dbReference type="AlphaFoldDB" id="A0AA39WT56"/>
<keyword evidence="2" id="KW-1185">Reference proteome</keyword>
<proteinExistence type="predicted"/>
<dbReference type="EMBL" id="JAULSU010000004">
    <property type="protein sequence ID" value="KAK0620997.1"/>
    <property type="molecule type" value="Genomic_DNA"/>
</dbReference>